<dbReference type="PANTHER" id="PTHR12526:SF640">
    <property type="entry name" value="COLANIC ACID BIOSYNTHESIS GLYCOSYLTRANSFERASE WCAL-RELATED"/>
    <property type="match status" value="1"/>
</dbReference>
<evidence type="ECO:0000256" key="1">
    <source>
        <dbReference type="ARBA" id="ARBA00009481"/>
    </source>
</evidence>
<dbReference type="PANTHER" id="PTHR12526">
    <property type="entry name" value="GLYCOSYLTRANSFERASE"/>
    <property type="match status" value="1"/>
</dbReference>
<organism evidence="6 7">
    <name type="scientific">Desulfocurvibacter africanus subsp. africanus str. Walvis Bay</name>
    <dbReference type="NCBI Taxonomy" id="690850"/>
    <lineage>
        <taxon>Bacteria</taxon>
        <taxon>Pseudomonadati</taxon>
        <taxon>Thermodesulfobacteriota</taxon>
        <taxon>Desulfovibrionia</taxon>
        <taxon>Desulfovibrionales</taxon>
        <taxon>Desulfovibrionaceae</taxon>
        <taxon>Desulfocurvibacter</taxon>
    </lineage>
</organism>
<dbReference type="Pfam" id="PF00534">
    <property type="entry name" value="Glycos_transf_1"/>
    <property type="match status" value="1"/>
</dbReference>
<dbReference type="SUPFAM" id="SSF53756">
    <property type="entry name" value="UDP-Glycosyltransferase/glycogen phosphorylase"/>
    <property type="match status" value="1"/>
</dbReference>
<dbReference type="InterPro" id="IPR029063">
    <property type="entry name" value="SAM-dependent_MTases_sf"/>
</dbReference>
<dbReference type="RefSeq" id="WP_014258832.1">
    <property type="nucleotide sequence ID" value="NC_016629.1"/>
</dbReference>
<evidence type="ECO:0000313" key="7">
    <source>
        <dbReference type="Proteomes" id="UP000007844"/>
    </source>
</evidence>
<gene>
    <name evidence="6" type="ORF">Desaf_0642</name>
</gene>
<feature type="domain" description="Methyltransferase" evidence="5">
    <location>
        <begin position="377"/>
        <end position="459"/>
    </location>
</feature>
<dbReference type="Gene3D" id="3.40.50.150">
    <property type="entry name" value="Vaccinia Virus protein VP39"/>
    <property type="match status" value="1"/>
</dbReference>
<dbReference type="SUPFAM" id="SSF53335">
    <property type="entry name" value="S-adenosyl-L-methionine-dependent methyltransferases"/>
    <property type="match status" value="1"/>
</dbReference>
<comment type="similarity">
    <text evidence="1">Belongs to the glycosyltransferase group 1 family. Glycosyltransferase 4 subfamily.</text>
</comment>
<dbReference type="CDD" id="cd02440">
    <property type="entry name" value="AdoMet_MTases"/>
    <property type="match status" value="1"/>
</dbReference>
<proteinExistence type="inferred from homology"/>
<dbReference type="Proteomes" id="UP000007844">
    <property type="component" value="Chromosome"/>
</dbReference>
<dbReference type="AlphaFoldDB" id="F3YUP0"/>
<dbReference type="GO" id="GO:0016757">
    <property type="term" value="F:glycosyltransferase activity"/>
    <property type="evidence" value="ECO:0007669"/>
    <property type="project" value="UniProtKB-KW"/>
</dbReference>
<dbReference type="HOGENOM" id="CLU_511656_0_0_7"/>
<keyword evidence="7" id="KW-1185">Reference proteome</keyword>
<protein>
    <submittedName>
        <fullName evidence="6">Glycosyl transferase group 1</fullName>
    </submittedName>
</protein>
<dbReference type="InterPro" id="IPR041698">
    <property type="entry name" value="Methyltransf_25"/>
</dbReference>
<evidence type="ECO:0000259" key="4">
    <source>
        <dbReference type="Pfam" id="PF00534"/>
    </source>
</evidence>
<feature type="domain" description="Glycosyl transferase family 1" evidence="4">
    <location>
        <begin position="150"/>
        <end position="267"/>
    </location>
</feature>
<dbReference type="STRING" id="690850.Desaf_0642"/>
<evidence type="ECO:0000256" key="3">
    <source>
        <dbReference type="ARBA" id="ARBA00022679"/>
    </source>
</evidence>
<evidence type="ECO:0000256" key="2">
    <source>
        <dbReference type="ARBA" id="ARBA00022676"/>
    </source>
</evidence>
<keyword evidence="2" id="KW-0328">Glycosyltransferase</keyword>
<evidence type="ECO:0000313" key="6">
    <source>
        <dbReference type="EMBL" id="EGJ48994.1"/>
    </source>
</evidence>
<accession>F3YUP0</accession>
<dbReference type="eggNOG" id="COG0438">
    <property type="taxonomic scope" value="Bacteria"/>
</dbReference>
<reference evidence="6 7" key="1">
    <citation type="journal article" date="2011" name="J. Bacteriol.">
        <title>Genome sequence of the mercury-methylating and pleomorphic Desulfovibrio africanus Strain Walvis Bay.</title>
        <authorList>
            <person name="Brown S.D."/>
            <person name="Wall J.D."/>
            <person name="Kucken A.M."/>
            <person name="Gilmour C.C."/>
            <person name="Podar M."/>
            <person name="Brandt C.C."/>
            <person name="Teshima H."/>
            <person name="Detter J.C."/>
            <person name="Han C.S."/>
            <person name="Land M.L."/>
            <person name="Lucas S."/>
            <person name="Han J."/>
            <person name="Pennacchio L."/>
            <person name="Nolan M."/>
            <person name="Pitluck S."/>
            <person name="Woyke T."/>
            <person name="Goodwin L."/>
            <person name="Palumbo A.V."/>
            <person name="Elias D.A."/>
        </authorList>
    </citation>
    <scope>NUCLEOTIDE SEQUENCE [LARGE SCALE GENOMIC DNA]</scope>
    <source>
        <strain evidence="6 7">Walvis Bay</strain>
    </source>
</reference>
<dbReference type="KEGG" id="daf:Desaf_0642"/>
<dbReference type="EMBL" id="CP003221">
    <property type="protein sequence ID" value="EGJ48994.1"/>
    <property type="molecule type" value="Genomic_DNA"/>
</dbReference>
<keyword evidence="3 6" id="KW-0808">Transferase</keyword>
<dbReference type="InterPro" id="IPR001296">
    <property type="entry name" value="Glyco_trans_1"/>
</dbReference>
<sequence>MRIAFFLGRNADTFLRDILARVRLRHDVRVIGGYEQSQWAGPEETAEALAWAELAWVEWAAEHLPALSRMPRACPMVVRLHSFEAFTAHPAQTAWENVDLLMVVAEHIRAELVARVPDVTRRTRVEILPNGLDLSRFPLKRSFEPTHRCAFVASLRHTKCPPLLLQCFVAMAKAEPRLTLHLAGELFGNELERGELDTYLRHMTQILGLENRVFFHGRVADVNGFLEDKDMLLSTSLRESFGYNIVEAMAKGIRPLIHHFPGAEQVFPREWLFATVDECAALSRRPVNPAALRDFVEQRYSLERHLACLSKLLAPLAPGIVEPQAQIRKPGFPGTAAYWQARYHAGRTSGAGSYGRLAAFKADTLNAIVAEHGIRSVVELGCGDGSQLALADYPNYTGLDIAPAAVEQCRQRFADDPSKRFLAYDRQAFKPDSGPRAELALSLDVIYHLVEDALFEAYMDHLFGMATRFVAIYSSDREEPGAPHVRHRKFTTWIECNRPEWKLLTAVPNPYPYDPAEPDDTSHSAFYFFTRK</sequence>
<dbReference type="Gene3D" id="3.40.50.2000">
    <property type="entry name" value="Glycogen Phosphorylase B"/>
    <property type="match status" value="2"/>
</dbReference>
<dbReference type="Pfam" id="PF13649">
    <property type="entry name" value="Methyltransf_25"/>
    <property type="match status" value="1"/>
</dbReference>
<evidence type="ECO:0000259" key="5">
    <source>
        <dbReference type="Pfam" id="PF13649"/>
    </source>
</evidence>
<name>F3YUP0_DESAF</name>